<evidence type="ECO:0000256" key="1">
    <source>
        <dbReference type="ARBA" id="ARBA00022679"/>
    </source>
</evidence>
<evidence type="ECO:0000313" key="7">
    <source>
        <dbReference type="Proteomes" id="UP000317519"/>
    </source>
</evidence>
<proteinExistence type="predicted"/>
<dbReference type="InterPro" id="IPR045540">
    <property type="entry name" value="YegS/DAGK_C"/>
</dbReference>
<dbReference type="PANTHER" id="PTHR12358">
    <property type="entry name" value="SPHINGOSINE KINASE"/>
    <property type="match status" value="1"/>
</dbReference>
<dbReference type="Pfam" id="PF00781">
    <property type="entry name" value="DAGK_cat"/>
    <property type="match status" value="1"/>
</dbReference>
<dbReference type="InterPro" id="IPR050187">
    <property type="entry name" value="Lipid_Phosphate_FormReg"/>
</dbReference>
<comment type="caution">
    <text evidence="6">The sequence shown here is derived from an EMBL/GenBank/DDBJ whole genome shotgun (WGS) entry which is preliminary data.</text>
</comment>
<dbReference type="Gene3D" id="3.40.50.10330">
    <property type="entry name" value="Probable inorganic polyphosphate/atp-NAD kinase, domain 1"/>
    <property type="match status" value="1"/>
</dbReference>
<keyword evidence="1" id="KW-0808">Transferase</keyword>
<dbReference type="InterPro" id="IPR016064">
    <property type="entry name" value="NAD/diacylglycerol_kinase_sf"/>
</dbReference>
<dbReference type="InterPro" id="IPR017438">
    <property type="entry name" value="ATP-NAD_kinase_N"/>
</dbReference>
<evidence type="ECO:0000256" key="4">
    <source>
        <dbReference type="ARBA" id="ARBA00022840"/>
    </source>
</evidence>
<dbReference type="GO" id="GO:0016301">
    <property type="term" value="F:kinase activity"/>
    <property type="evidence" value="ECO:0007669"/>
    <property type="project" value="UniProtKB-KW"/>
</dbReference>
<dbReference type="InterPro" id="IPR001206">
    <property type="entry name" value="Diacylglycerol_kinase_cat_dom"/>
</dbReference>
<feature type="domain" description="DAGKc" evidence="5">
    <location>
        <begin position="16"/>
        <end position="146"/>
    </location>
</feature>
<dbReference type="Pfam" id="PF19279">
    <property type="entry name" value="YegS_C"/>
    <property type="match status" value="1"/>
</dbReference>
<dbReference type="PANTHER" id="PTHR12358:SF54">
    <property type="entry name" value="SPHINGOSINE KINASE RELATED PROTEIN"/>
    <property type="match status" value="1"/>
</dbReference>
<organism evidence="6 7">
    <name type="scientific">Flavobacterium tiangeerense</name>
    <dbReference type="NCBI Taxonomy" id="459471"/>
    <lineage>
        <taxon>Bacteria</taxon>
        <taxon>Pseudomonadati</taxon>
        <taxon>Bacteroidota</taxon>
        <taxon>Flavobacteriia</taxon>
        <taxon>Flavobacteriales</taxon>
        <taxon>Flavobacteriaceae</taxon>
        <taxon>Flavobacterium</taxon>
    </lineage>
</organism>
<keyword evidence="4" id="KW-0067">ATP-binding</keyword>
<dbReference type="SUPFAM" id="SSF111331">
    <property type="entry name" value="NAD kinase/diacylglycerol kinase-like"/>
    <property type="match status" value="1"/>
</dbReference>
<accession>A0ABY3FLQ8</accession>
<dbReference type="Proteomes" id="UP000317519">
    <property type="component" value="Unassembled WGS sequence"/>
</dbReference>
<keyword evidence="7" id="KW-1185">Reference proteome</keyword>
<gene>
    <name evidence="6" type="ORF">IQ05_00362</name>
</gene>
<protein>
    <submittedName>
        <fullName evidence="6">Diacylglycerol kinase family enzyme</fullName>
    </submittedName>
</protein>
<dbReference type="EMBL" id="VLKO01000002">
    <property type="protein sequence ID" value="TWI02132.1"/>
    <property type="molecule type" value="Genomic_DNA"/>
</dbReference>
<evidence type="ECO:0000313" key="6">
    <source>
        <dbReference type="EMBL" id="TWI02132.1"/>
    </source>
</evidence>
<sequence>MKKVKVEVLIEKKKRNLKKNILFVVNPISGDIDKSALIESVSQFAAKENLNLIVYTTTGENDIQNIKDLYATNKPERIIVAGGDGTIKMVAEAMEKEDVILGILPAGSANGLAVDLNLPTTVEENLSIAFLNNYLAIDMISINGKKSIHLSDIGLNAALVKNYESSNVRGMWGYALQTVSTLMDLDDPFIATITGDFPTIVSEARMVVIANSQKYGTGVTINPHGVMDDGKFELVVLKNMDLLLLGKIITGNMPLDDDDVAIISTNKAQISLNVPADFQIDGEYCGKETKLNIEILKGQMKVAIPYTDLSII</sequence>
<keyword evidence="3 6" id="KW-0418">Kinase</keyword>
<reference evidence="6 7" key="1">
    <citation type="journal article" date="2015" name="Stand. Genomic Sci.">
        <title>Genomic Encyclopedia of Bacterial and Archaeal Type Strains, Phase III: the genomes of soil and plant-associated and newly described type strains.</title>
        <authorList>
            <person name="Whitman W.B."/>
            <person name="Woyke T."/>
            <person name="Klenk H.P."/>
            <person name="Zhou Y."/>
            <person name="Lilburn T.G."/>
            <person name="Beck B.J."/>
            <person name="De Vos P."/>
            <person name="Vandamme P."/>
            <person name="Eisen J.A."/>
            <person name="Garrity G."/>
            <person name="Hugenholtz P."/>
            <person name="Kyrpides N.C."/>
        </authorList>
    </citation>
    <scope>NUCLEOTIDE SEQUENCE [LARGE SCALE GENOMIC DNA]</scope>
    <source>
        <strain evidence="6 7">CGMCC 1.6847</strain>
    </source>
</reference>
<evidence type="ECO:0000259" key="5">
    <source>
        <dbReference type="PROSITE" id="PS50146"/>
    </source>
</evidence>
<evidence type="ECO:0000256" key="3">
    <source>
        <dbReference type="ARBA" id="ARBA00022777"/>
    </source>
</evidence>
<name>A0ABY3FLQ8_9FLAO</name>
<dbReference type="PROSITE" id="PS50146">
    <property type="entry name" value="DAGK"/>
    <property type="match status" value="1"/>
</dbReference>
<dbReference type="SMART" id="SM00046">
    <property type="entry name" value="DAGKc"/>
    <property type="match status" value="1"/>
</dbReference>
<evidence type="ECO:0000256" key="2">
    <source>
        <dbReference type="ARBA" id="ARBA00022741"/>
    </source>
</evidence>
<dbReference type="RefSeq" id="WP_317133631.1">
    <property type="nucleotide sequence ID" value="NZ_VLKO01000002.1"/>
</dbReference>
<keyword evidence="2" id="KW-0547">Nucleotide-binding</keyword>
<dbReference type="Gene3D" id="2.60.200.40">
    <property type="match status" value="1"/>
</dbReference>